<organism evidence="2 3">
    <name type="scientific">Arcticibacterium luteifluviistationis</name>
    <dbReference type="NCBI Taxonomy" id="1784714"/>
    <lineage>
        <taxon>Bacteria</taxon>
        <taxon>Pseudomonadati</taxon>
        <taxon>Bacteroidota</taxon>
        <taxon>Cytophagia</taxon>
        <taxon>Cytophagales</taxon>
        <taxon>Leadbetterellaceae</taxon>
        <taxon>Arcticibacterium</taxon>
    </lineage>
</organism>
<dbReference type="AlphaFoldDB" id="A0A2Z4GCG0"/>
<dbReference type="CDD" id="cd12797">
    <property type="entry name" value="M23_peptidase"/>
    <property type="match status" value="1"/>
</dbReference>
<evidence type="ECO:0000313" key="2">
    <source>
        <dbReference type="EMBL" id="AWV98916.1"/>
    </source>
</evidence>
<keyword evidence="3" id="KW-1185">Reference proteome</keyword>
<dbReference type="SUPFAM" id="SSF51261">
    <property type="entry name" value="Duplicated hybrid motif"/>
    <property type="match status" value="1"/>
</dbReference>
<reference evidence="2 3" key="1">
    <citation type="submission" date="2018-05" db="EMBL/GenBank/DDBJ databases">
        <title>Complete genome sequence of Arcticibacterium luteifluviistationis SM1504T, a cytophagaceae bacterium isolated from Arctic surface seawater.</title>
        <authorList>
            <person name="Li Y."/>
            <person name="Qin Q.-L."/>
        </authorList>
    </citation>
    <scope>NUCLEOTIDE SEQUENCE [LARGE SCALE GENOMIC DNA]</scope>
    <source>
        <strain evidence="2 3">SM1504</strain>
    </source>
</reference>
<dbReference type="Proteomes" id="UP000249873">
    <property type="component" value="Chromosome"/>
</dbReference>
<name>A0A2Z4GCG0_9BACT</name>
<dbReference type="RefSeq" id="WP_111372109.1">
    <property type="nucleotide sequence ID" value="NZ_CP029480.1"/>
</dbReference>
<dbReference type="InterPro" id="IPR011055">
    <property type="entry name" value="Dup_hybrid_motif"/>
</dbReference>
<evidence type="ECO:0000313" key="3">
    <source>
        <dbReference type="Proteomes" id="UP000249873"/>
    </source>
</evidence>
<gene>
    <name evidence="2" type="ORF">DJ013_12330</name>
</gene>
<dbReference type="OrthoDB" id="9801052at2"/>
<dbReference type="EMBL" id="CP029480">
    <property type="protein sequence ID" value="AWV98916.1"/>
    <property type="molecule type" value="Genomic_DNA"/>
</dbReference>
<evidence type="ECO:0000259" key="1">
    <source>
        <dbReference type="Pfam" id="PF01551"/>
    </source>
</evidence>
<dbReference type="Pfam" id="PF01551">
    <property type="entry name" value="Peptidase_M23"/>
    <property type="match status" value="1"/>
</dbReference>
<accession>A0A2Z4GCG0</accession>
<feature type="domain" description="M23ase beta-sheet core" evidence="1">
    <location>
        <begin position="79"/>
        <end position="175"/>
    </location>
</feature>
<proteinExistence type="predicted"/>
<protein>
    <submittedName>
        <fullName evidence="2">Peptidase M23</fullName>
    </submittedName>
</protein>
<dbReference type="Gene3D" id="2.70.70.10">
    <property type="entry name" value="Glucose Permease (Domain IIA)"/>
    <property type="match status" value="1"/>
</dbReference>
<sequence>MYASITPFDLVPSNYITLDFSKENKELEDVNFEDIESFNAYVFDKLKAENVKMGIGGWLENRVVYNQISHFQGAEQRSHHLGVDIWMKAYSPIFCPENCTIHSYKNNEGNGDYGPTIVLKSLAANVYYLFGHLSLESIKGLQNRKVIKKGEHFAEVGPYPENGNWPPHLHFQVMNSMEGKMGDFPGVCAASELDHYKTICLNPYPFLDLPELD</sequence>
<dbReference type="KEGG" id="als:DJ013_12330"/>
<dbReference type="InterPro" id="IPR016047">
    <property type="entry name" value="M23ase_b-sheet_dom"/>
</dbReference>